<name>A0ABN7SAK3_OIKDI</name>
<feature type="compositionally biased region" description="Basic and acidic residues" evidence="2">
    <location>
        <begin position="813"/>
        <end position="826"/>
    </location>
</feature>
<evidence type="ECO:0000313" key="5">
    <source>
        <dbReference type="Proteomes" id="UP001158576"/>
    </source>
</evidence>
<gene>
    <name evidence="4" type="ORF">OKIOD_LOCUS4563</name>
</gene>
<feature type="region of interest" description="Disordered" evidence="2">
    <location>
        <begin position="1"/>
        <end position="39"/>
    </location>
</feature>
<evidence type="ECO:0000259" key="3">
    <source>
        <dbReference type="PROSITE" id="PS51253"/>
    </source>
</evidence>
<evidence type="ECO:0000313" key="4">
    <source>
        <dbReference type="EMBL" id="CAG5091363.1"/>
    </source>
</evidence>
<feature type="compositionally biased region" description="Acidic residues" evidence="2">
    <location>
        <begin position="15"/>
        <end position="39"/>
    </location>
</feature>
<feature type="compositionally biased region" description="Basic and acidic residues" evidence="2">
    <location>
        <begin position="520"/>
        <end position="532"/>
    </location>
</feature>
<evidence type="ECO:0000256" key="1">
    <source>
        <dbReference type="ARBA" id="ARBA00023125"/>
    </source>
</evidence>
<protein>
    <submittedName>
        <fullName evidence="4">Oidioi.mRNA.OKI2018_I69.PAR.g13005.t1.cds</fullName>
    </submittedName>
</protein>
<sequence length="865" mass="99758">MEIKDTDDGVKTESHEEEESMELIEEDEDELFREEEEDDDTPLFKIVDEYTSGAVTIDELAETYERDVKSIFELLSGANLPEDYSTRKEGNCKVFPLEKQRILVFQVLKCWFDGETAHRYLDTKMILARAVEIRDALKLRLLPISEGTIRGFLDVYNIRLSEQTKLPDKSAGKHVLESAVIEWYKVESEKRVISSQNIMDKAYEIIEEKGLNYTVTKSLLSTLSKKHGIKLSEQPRLNNYASVKDKVAEWYRTASKTKLISHQRIVEKAREVAKELGVDRSFNKYWAANFCKSYGFEFNDQSMAVKGKELRSKLKEWYEETSMTEVVTYNTLMDAAKMINKELEAEVDITKGWVSSFVKINDIRLSEQDSLKSVPKVYERLNDWYEIESQFRELGAKEIQERVLFLADKYGLARDRVHDHFVAGWQRKFNINLLQSPAKINRIRERDAFDVEIEEWFNKEIIHRMVSTAEVKKFGEQLIAEGKYQDSLVKDKFWHEQLFKRRGISIASQPHYTRKTPSKRKAEPMSPKKEIDNSGYSNSPPKLDAIATVTDYNDEPEDLSMPKTKIQKLLKEESIHSSSSPFSMSPSSSPSVTSRVSTPPMSGNPPWMDEVWEWYSTETKKRILVRSDVHNKGVSLNIGTEISKSWVKNWCRKYKVNFLDQQVFQDIAIIEQKALDWLLKSERPTLGRDDGTGIEDILRKGAAERGISDDFITKKYLERLIKRKSVTKPKAFMQKKFGTMTPEDEDESASFSNFFSQNFTSSGFTDITETVEHKPAEITPVKENVKLEKEENGMDQQSMFVMPMDVDEVNELESDKKEGSTSKDSELSPTILKDVLETVKSSGVNLTEEQLLNFIRNGGLQTEVN</sequence>
<feature type="region of interest" description="Disordered" evidence="2">
    <location>
        <begin position="811"/>
        <end position="831"/>
    </location>
</feature>
<proteinExistence type="predicted"/>
<accession>A0ABN7SAK3</accession>
<reference evidence="4 5" key="1">
    <citation type="submission" date="2021-04" db="EMBL/GenBank/DDBJ databases">
        <authorList>
            <person name="Bliznina A."/>
        </authorList>
    </citation>
    <scope>NUCLEOTIDE SEQUENCE [LARGE SCALE GENOMIC DNA]</scope>
</reference>
<dbReference type="Proteomes" id="UP001158576">
    <property type="component" value="Chromosome PAR"/>
</dbReference>
<keyword evidence="1" id="KW-0238">DNA-binding</keyword>
<dbReference type="EMBL" id="OU015568">
    <property type="protein sequence ID" value="CAG5091363.1"/>
    <property type="molecule type" value="Genomic_DNA"/>
</dbReference>
<organism evidence="4 5">
    <name type="scientific">Oikopleura dioica</name>
    <name type="common">Tunicate</name>
    <dbReference type="NCBI Taxonomy" id="34765"/>
    <lineage>
        <taxon>Eukaryota</taxon>
        <taxon>Metazoa</taxon>
        <taxon>Chordata</taxon>
        <taxon>Tunicata</taxon>
        <taxon>Appendicularia</taxon>
        <taxon>Copelata</taxon>
        <taxon>Oikopleuridae</taxon>
        <taxon>Oikopleura</taxon>
    </lineage>
</organism>
<keyword evidence="5" id="KW-1185">Reference proteome</keyword>
<feature type="domain" description="HTH CENPB-type" evidence="3">
    <location>
        <begin position="231"/>
        <end position="300"/>
    </location>
</feature>
<dbReference type="PROSITE" id="PS51253">
    <property type="entry name" value="HTH_CENPB"/>
    <property type="match status" value="1"/>
</dbReference>
<feature type="compositionally biased region" description="Low complexity" evidence="2">
    <location>
        <begin position="577"/>
        <end position="601"/>
    </location>
</feature>
<dbReference type="InterPro" id="IPR006600">
    <property type="entry name" value="HTH_CenpB_DNA-bd_dom"/>
</dbReference>
<feature type="compositionally biased region" description="Basic and acidic residues" evidence="2">
    <location>
        <begin position="1"/>
        <end position="14"/>
    </location>
</feature>
<evidence type="ECO:0000256" key="2">
    <source>
        <dbReference type="SAM" id="MobiDB-lite"/>
    </source>
</evidence>
<feature type="region of interest" description="Disordered" evidence="2">
    <location>
        <begin position="509"/>
        <end position="544"/>
    </location>
</feature>
<feature type="region of interest" description="Disordered" evidence="2">
    <location>
        <begin position="575"/>
        <end position="603"/>
    </location>
</feature>